<accession>A0ABS9VKJ3</accession>
<dbReference type="Gene3D" id="1.10.10.10">
    <property type="entry name" value="Winged helix-like DNA-binding domain superfamily/Winged helix DNA-binding domain"/>
    <property type="match status" value="1"/>
</dbReference>
<dbReference type="InterPro" id="IPR035965">
    <property type="entry name" value="PAS-like_dom_sf"/>
</dbReference>
<comment type="caution">
    <text evidence="6">The sequence shown here is derived from an EMBL/GenBank/DDBJ whole genome shotgun (WGS) entry which is preliminary data.</text>
</comment>
<dbReference type="PROSITE" id="PS50043">
    <property type="entry name" value="HTH_LUXR_2"/>
    <property type="match status" value="1"/>
</dbReference>
<dbReference type="PANTHER" id="PTHR47429:SF2">
    <property type="entry name" value="PROTEIN TWIN LOV 1"/>
    <property type="match status" value="1"/>
</dbReference>
<evidence type="ECO:0000256" key="3">
    <source>
        <dbReference type="ARBA" id="ARBA00022991"/>
    </source>
</evidence>
<keyword evidence="1" id="KW-0285">Flavoprotein</keyword>
<feature type="domain" description="PAC" evidence="5">
    <location>
        <begin position="60"/>
        <end position="114"/>
    </location>
</feature>
<evidence type="ECO:0000313" key="6">
    <source>
        <dbReference type="EMBL" id="MCH8614927.1"/>
    </source>
</evidence>
<evidence type="ECO:0000259" key="4">
    <source>
        <dbReference type="PROSITE" id="PS50043"/>
    </source>
</evidence>
<gene>
    <name evidence="6" type="ORF">LZ016_02245</name>
</gene>
<organism evidence="6 7">
    <name type="scientific">Sphingomonas telluris</name>
    <dbReference type="NCBI Taxonomy" id="2907998"/>
    <lineage>
        <taxon>Bacteria</taxon>
        <taxon>Pseudomonadati</taxon>
        <taxon>Pseudomonadota</taxon>
        <taxon>Alphaproteobacteria</taxon>
        <taxon>Sphingomonadales</taxon>
        <taxon>Sphingomonadaceae</taxon>
        <taxon>Sphingomonas</taxon>
    </lineage>
</organism>
<dbReference type="InterPro" id="IPR016032">
    <property type="entry name" value="Sig_transdc_resp-reg_C-effctor"/>
</dbReference>
<dbReference type="SUPFAM" id="SSF46894">
    <property type="entry name" value="C-terminal effector domain of the bipartite response regulators"/>
    <property type="match status" value="1"/>
</dbReference>
<name>A0ABS9VKJ3_9SPHN</name>
<dbReference type="SMART" id="SM00421">
    <property type="entry name" value="HTH_LUXR"/>
    <property type="match status" value="1"/>
</dbReference>
<protein>
    <submittedName>
        <fullName evidence="6">LuxR C-terminal-related transcriptional regulator</fullName>
    </submittedName>
</protein>
<dbReference type="Proteomes" id="UP001203058">
    <property type="component" value="Unassembled WGS sequence"/>
</dbReference>
<evidence type="ECO:0000313" key="7">
    <source>
        <dbReference type="Proteomes" id="UP001203058"/>
    </source>
</evidence>
<evidence type="ECO:0000256" key="1">
    <source>
        <dbReference type="ARBA" id="ARBA00022630"/>
    </source>
</evidence>
<dbReference type="Pfam" id="PF00196">
    <property type="entry name" value="GerE"/>
    <property type="match status" value="1"/>
</dbReference>
<dbReference type="CDD" id="cd00130">
    <property type="entry name" value="PAS"/>
    <property type="match status" value="1"/>
</dbReference>
<proteinExistence type="predicted"/>
<dbReference type="InterPro" id="IPR036388">
    <property type="entry name" value="WH-like_DNA-bd_sf"/>
</dbReference>
<dbReference type="Pfam" id="PF13426">
    <property type="entry name" value="PAS_9"/>
    <property type="match status" value="1"/>
</dbReference>
<dbReference type="EMBL" id="JAKZHW010000001">
    <property type="protein sequence ID" value="MCH8614927.1"/>
    <property type="molecule type" value="Genomic_DNA"/>
</dbReference>
<dbReference type="NCBIfam" id="TIGR00229">
    <property type="entry name" value="sensory_box"/>
    <property type="match status" value="1"/>
</dbReference>
<dbReference type="PRINTS" id="PR00038">
    <property type="entry name" value="HTHLUXR"/>
</dbReference>
<keyword evidence="3" id="KW-0157">Chromophore</keyword>
<keyword evidence="2" id="KW-0288">FMN</keyword>
<dbReference type="CDD" id="cd06170">
    <property type="entry name" value="LuxR_C_like"/>
    <property type="match status" value="1"/>
</dbReference>
<dbReference type="Gene3D" id="3.30.450.20">
    <property type="entry name" value="PAS domain"/>
    <property type="match status" value="1"/>
</dbReference>
<evidence type="ECO:0000256" key="2">
    <source>
        <dbReference type="ARBA" id="ARBA00022643"/>
    </source>
</evidence>
<dbReference type="InterPro" id="IPR000014">
    <property type="entry name" value="PAS"/>
</dbReference>
<dbReference type="PANTHER" id="PTHR47429">
    <property type="entry name" value="PROTEIN TWIN LOV 1"/>
    <property type="match status" value="1"/>
</dbReference>
<keyword evidence="7" id="KW-1185">Reference proteome</keyword>
<evidence type="ECO:0000259" key="5">
    <source>
        <dbReference type="PROSITE" id="PS50113"/>
    </source>
</evidence>
<dbReference type="PROSITE" id="PS50113">
    <property type="entry name" value="PAC"/>
    <property type="match status" value="1"/>
</dbReference>
<reference evidence="6 7" key="1">
    <citation type="submission" date="2022-03" db="EMBL/GenBank/DDBJ databases">
        <authorList>
            <person name="Jo J.-H."/>
            <person name="Im W.-T."/>
        </authorList>
    </citation>
    <scope>NUCLEOTIDE SEQUENCE [LARGE SCALE GENOMIC DNA]</scope>
    <source>
        <strain evidence="6 7">SM33</strain>
    </source>
</reference>
<feature type="domain" description="HTH luxR-type" evidence="4">
    <location>
        <begin position="115"/>
        <end position="180"/>
    </location>
</feature>
<dbReference type="SUPFAM" id="SSF55785">
    <property type="entry name" value="PYP-like sensor domain (PAS domain)"/>
    <property type="match status" value="1"/>
</dbReference>
<sequence length="181" mass="19657">MVVSNPRRPDNPLEVVNGAFCDLTGYAEGDVVGRNCRFLAGEATDPIISDQIRTAIGAERPVLVEILNYRKDGSAFRNGVMITPLFDPEGGLAWFLGSQVDLGPPDALSQRRARASALVGELPPRQREVLELMAGGRLNKQIAWQLKISEKTVKMHRALLLERLGVATSAEAIRIAVEAGL</sequence>
<dbReference type="InterPro" id="IPR000792">
    <property type="entry name" value="Tscrpt_reg_LuxR_C"/>
</dbReference>
<dbReference type="InterPro" id="IPR000700">
    <property type="entry name" value="PAS-assoc_C"/>
</dbReference>